<gene>
    <name evidence="12" type="ORF">D3273_01590</name>
</gene>
<reference evidence="12 13" key="1">
    <citation type="submission" date="2018-12" db="EMBL/GenBank/DDBJ databases">
        <authorList>
            <person name="Grouzdev D.S."/>
            <person name="Krutkina M.S."/>
        </authorList>
    </citation>
    <scope>NUCLEOTIDE SEQUENCE [LARGE SCALE GENOMIC DNA]</scope>
    <source>
        <strain evidence="12 13">RmlP026</strain>
    </source>
</reference>
<comment type="pathway">
    <text evidence="3">Cofactor biosynthesis; adenosylcobalamin biosynthesis.</text>
</comment>
<evidence type="ECO:0000259" key="11">
    <source>
        <dbReference type="Pfam" id="PF00155"/>
    </source>
</evidence>
<evidence type="ECO:0000313" key="13">
    <source>
        <dbReference type="Proteomes" id="UP000290759"/>
    </source>
</evidence>
<dbReference type="InterPro" id="IPR015422">
    <property type="entry name" value="PyrdxlP-dep_Trfase_small"/>
</dbReference>
<evidence type="ECO:0000256" key="1">
    <source>
        <dbReference type="ARBA" id="ARBA00001933"/>
    </source>
</evidence>
<comment type="catalytic activity">
    <reaction evidence="9">
        <text>O-phospho-L-threonine + H(+) = (R)-1-aminopropan-2-yl phosphate + CO2</text>
        <dbReference type="Rhea" id="RHEA:11492"/>
        <dbReference type="ChEBI" id="CHEBI:15378"/>
        <dbReference type="ChEBI" id="CHEBI:16526"/>
        <dbReference type="ChEBI" id="CHEBI:58563"/>
        <dbReference type="ChEBI" id="CHEBI:58675"/>
        <dbReference type="EC" id="4.1.1.81"/>
    </reaction>
</comment>
<dbReference type="InterPro" id="IPR015421">
    <property type="entry name" value="PyrdxlP-dep_Trfase_major"/>
</dbReference>
<dbReference type="Pfam" id="PF00155">
    <property type="entry name" value="Aminotran_1_2"/>
    <property type="match status" value="1"/>
</dbReference>
<dbReference type="PROSITE" id="PS00105">
    <property type="entry name" value="AA_TRANSFER_CLASS_1"/>
    <property type="match status" value="1"/>
</dbReference>
<feature type="compositionally biased region" description="Basic and acidic residues" evidence="10">
    <location>
        <begin position="7"/>
        <end position="20"/>
    </location>
</feature>
<dbReference type="AlphaFoldDB" id="A0A4Q2UD20"/>
<dbReference type="GO" id="GO:0030170">
    <property type="term" value="F:pyridoxal phosphate binding"/>
    <property type="evidence" value="ECO:0007669"/>
    <property type="project" value="InterPro"/>
</dbReference>
<dbReference type="EMBL" id="QYBB01000001">
    <property type="protein sequence ID" value="RYC33968.1"/>
    <property type="molecule type" value="Genomic_DNA"/>
</dbReference>
<organism evidence="12 13">
    <name type="scientific">Lichenibacterium minor</name>
    <dbReference type="NCBI Taxonomy" id="2316528"/>
    <lineage>
        <taxon>Bacteria</taxon>
        <taxon>Pseudomonadati</taxon>
        <taxon>Pseudomonadota</taxon>
        <taxon>Alphaproteobacteria</taxon>
        <taxon>Hyphomicrobiales</taxon>
        <taxon>Lichenihabitantaceae</taxon>
        <taxon>Lichenibacterium</taxon>
    </lineage>
</organism>
<keyword evidence="7 12" id="KW-0456">Lyase</keyword>
<dbReference type="EC" id="4.1.1.81" evidence="4"/>
<dbReference type="InterPro" id="IPR005860">
    <property type="entry name" value="CobD"/>
</dbReference>
<evidence type="ECO:0000256" key="9">
    <source>
        <dbReference type="ARBA" id="ARBA00048531"/>
    </source>
</evidence>
<dbReference type="InterPro" id="IPR015424">
    <property type="entry name" value="PyrdxlP-dep_Trfase"/>
</dbReference>
<comment type="function">
    <text evidence="2">Decarboxylates L-threonine-O-3-phosphate to yield (R)-1-amino-2-propanol O-2-phosphate, the precursor for the linkage between the nucleotide loop and the corrin ring in cobalamin.</text>
</comment>
<keyword evidence="5" id="KW-0169">Cobalamin biosynthesis</keyword>
<reference evidence="12 13" key="2">
    <citation type="submission" date="2019-02" db="EMBL/GenBank/DDBJ databases">
        <title>'Lichenibacterium ramalinii' gen. nov. sp. nov., 'Lichenibacterium minor' gen. nov. sp. nov.</title>
        <authorList>
            <person name="Pankratov T."/>
        </authorList>
    </citation>
    <scope>NUCLEOTIDE SEQUENCE [LARGE SCALE GENOMIC DNA]</scope>
    <source>
        <strain evidence="12 13">RmlP026</strain>
    </source>
</reference>
<evidence type="ECO:0000256" key="5">
    <source>
        <dbReference type="ARBA" id="ARBA00022573"/>
    </source>
</evidence>
<dbReference type="GO" id="GO:0009236">
    <property type="term" value="P:cobalamin biosynthetic process"/>
    <property type="evidence" value="ECO:0007669"/>
    <property type="project" value="UniProtKB-UniPathway"/>
</dbReference>
<dbReference type="InterPro" id="IPR004839">
    <property type="entry name" value="Aminotransferase_I/II_large"/>
</dbReference>
<evidence type="ECO:0000256" key="4">
    <source>
        <dbReference type="ARBA" id="ARBA00012285"/>
    </source>
</evidence>
<evidence type="ECO:0000256" key="6">
    <source>
        <dbReference type="ARBA" id="ARBA00022898"/>
    </source>
</evidence>
<evidence type="ECO:0000313" key="12">
    <source>
        <dbReference type="EMBL" id="RYC33968.1"/>
    </source>
</evidence>
<accession>A0A4Q2UD20</accession>
<feature type="region of interest" description="Disordered" evidence="10">
    <location>
        <begin position="1"/>
        <end position="20"/>
    </location>
</feature>
<evidence type="ECO:0000256" key="10">
    <source>
        <dbReference type="SAM" id="MobiDB-lite"/>
    </source>
</evidence>
<keyword evidence="6" id="KW-0663">Pyridoxal phosphate</keyword>
<dbReference type="PANTHER" id="PTHR42885">
    <property type="entry name" value="HISTIDINOL-PHOSPHATE AMINOTRANSFERASE-RELATED"/>
    <property type="match status" value="1"/>
</dbReference>
<sequence length="363" mass="37516">MQQSGIVEDRNIDTESGERDRFTYHGGDLGAARAAFPDAPAPWIDLSTGINPVPYPLPSLDPAAWTGLPDAGAARALEAAAARAYGAEAAGTVAAPGTEALIQWLPRLFPARRVGVLGFTYGDHARAWQATGATVETVDTLAALAGFDAAVVVNPNNPDGRLVAPADLAALARHVGLLVVDEAFADVVAPCWSHAPAPPPNAVVLRSFGKFYGLAGLRLGFAVAPPERAAALRAALGPWAVSGPAIAVGRAALADDAWAASARARLARDAARLDGLLTARGATVVGGTSLFRLAEVDDADPWFRRLAVRGILTRPFAEHPRRLRFGLPGDEAAWHRLDDALGPLGTPVGPAMGRGPAAAAGSF</sequence>
<proteinExistence type="predicted"/>
<keyword evidence="13" id="KW-1185">Reference proteome</keyword>
<evidence type="ECO:0000256" key="2">
    <source>
        <dbReference type="ARBA" id="ARBA00003444"/>
    </source>
</evidence>
<dbReference type="PANTHER" id="PTHR42885:SF1">
    <property type="entry name" value="THREONINE-PHOSPHATE DECARBOXYLASE"/>
    <property type="match status" value="1"/>
</dbReference>
<name>A0A4Q2UD20_9HYPH</name>
<feature type="domain" description="Aminotransferase class I/classII large" evidence="11">
    <location>
        <begin position="65"/>
        <end position="329"/>
    </location>
</feature>
<dbReference type="GO" id="GO:0048472">
    <property type="term" value="F:threonine-phosphate decarboxylase activity"/>
    <property type="evidence" value="ECO:0007669"/>
    <property type="project" value="UniProtKB-EC"/>
</dbReference>
<dbReference type="Gene3D" id="3.90.1150.10">
    <property type="entry name" value="Aspartate Aminotransferase, domain 1"/>
    <property type="match status" value="1"/>
</dbReference>
<evidence type="ECO:0000256" key="8">
    <source>
        <dbReference type="ARBA" id="ARBA00029996"/>
    </source>
</evidence>
<dbReference type="OrthoDB" id="9799304at2"/>
<dbReference type="Gene3D" id="3.40.640.10">
    <property type="entry name" value="Type I PLP-dependent aspartate aminotransferase-like (Major domain)"/>
    <property type="match status" value="1"/>
</dbReference>
<comment type="cofactor">
    <cofactor evidence="1">
        <name>pyridoxal 5'-phosphate</name>
        <dbReference type="ChEBI" id="CHEBI:597326"/>
    </cofactor>
</comment>
<evidence type="ECO:0000256" key="3">
    <source>
        <dbReference type="ARBA" id="ARBA00004953"/>
    </source>
</evidence>
<dbReference type="SUPFAM" id="SSF53383">
    <property type="entry name" value="PLP-dependent transferases"/>
    <property type="match status" value="1"/>
</dbReference>
<dbReference type="InterPro" id="IPR004838">
    <property type="entry name" value="NHTrfase_class1_PyrdxlP-BS"/>
</dbReference>
<dbReference type="UniPathway" id="UPA00148"/>
<protein>
    <recommendedName>
        <fullName evidence="4">threonine-phosphate decarboxylase</fullName>
        <ecNumber evidence="4">4.1.1.81</ecNumber>
    </recommendedName>
    <alternativeName>
        <fullName evidence="8">L-threonine-O-3-phosphate decarboxylase</fullName>
    </alternativeName>
</protein>
<evidence type="ECO:0000256" key="7">
    <source>
        <dbReference type="ARBA" id="ARBA00023239"/>
    </source>
</evidence>
<comment type="caution">
    <text evidence="12">The sequence shown here is derived from an EMBL/GenBank/DDBJ whole genome shotgun (WGS) entry which is preliminary data.</text>
</comment>
<dbReference type="NCBIfam" id="TIGR01140">
    <property type="entry name" value="L_thr_O3P_dcar"/>
    <property type="match status" value="1"/>
</dbReference>
<dbReference type="Proteomes" id="UP000290759">
    <property type="component" value="Unassembled WGS sequence"/>
</dbReference>